<protein>
    <submittedName>
        <fullName evidence="1">Membrane dipeptidase</fullName>
    </submittedName>
</protein>
<organism evidence="1 2">
    <name type="scientific">Petralouisia muris</name>
    <dbReference type="NCBI Taxonomy" id="3032872"/>
    <lineage>
        <taxon>Bacteria</taxon>
        <taxon>Bacillati</taxon>
        <taxon>Bacillota</taxon>
        <taxon>Clostridia</taxon>
        <taxon>Lachnospirales</taxon>
        <taxon>Lachnospiraceae</taxon>
        <taxon>Petralouisia</taxon>
    </lineage>
</organism>
<evidence type="ECO:0000313" key="1">
    <source>
        <dbReference type="EMBL" id="TGY95652.1"/>
    </source>
</evidence>
<comment type="caution">
    <text evidence="1">The sequence shown here is derived from an EMBL/GenBank/DDBJ whole genome shotgun (WGS) entry which is preliminary data.</text>
</comment>
<proteinExistence type="predicted"/>
<name>A0AC61RUV9_9FIRM</name>
<gene>
    <name evidence="1" type="ORF">E5329_13860</name>
</gene>
<dbReference type="EMBL" id="SRYA01000026">
    <property type="protein sequence ID" value="TGY95652.1"/>
    <property type="molecule type" value="Genomic_DNA"/>
</dbReference>
<keyword evidence="2" id="KW-1185">Reference proteome</keyword>
<accession>A0AC61RUV9</accession>
<sequence>MKIIDMHCDTISRIYGERKRGKHARLRSNSFQLDLEKMKRSGYLLQNFAMFLDTGETASPYKDCKEQIHIFQEEMKENQDMIAPVTSYEEILENESQGKMSALMTLEEGEACEGSLEKLEEFYQLGVRMMTFTWNYPNSLGFPGEPVASRLAQSQGLTHLGREFLERMEELGVIPDVSHLSDAGIRDLCQFAKKPFCASHSNARSLCHRGRNLPDELIRGIAERGGVVGVNYYGPFLTATTDVLGRFYGYVSDIAAHIRHIADVGGIECIGLGSDFDGIDNNLELKNCGSLGRLERELKQAGFHEGEIDKIFYQNVLAFYKELL</sequence>
<evidence type="ECO:0000313" key="2">
    <source>
        <dbReference type="Proteomes" id="UP000304953"/>
    </source>
</evidence>
<reference evidence="1" key="1">
    <citation type="submission" date="2019-04" db="EMBL/GenBank/DDBJ databases">
        <title>Microbes associate with the intestines of laboratory mice.</title>
        <authorList>
            <person name="Navarre W."/>
            <person name="Wong E."/>
            <person name="Huang K."/>
            <person name="Tropini C."/>
            <person name="Ng K."/>
            <person name="Yu B."/>
        </authorList>
    </citation>
    <scope>NUCLEOTIDE SEQUENCE</scope>
    <source>
        <strain evidence="1">NM01_1-7b</strain>
    </source>
</reference>
<dbReference type="Proteomes" id="UP000304953">
    <property type="component" value="Unassembled WGS sequence"/>
</dbReference>